<evidence type="ECO:0000313" key="3">
    <source>
        <dbReference type="Proteomes" id="UP000278807"/>
    </source>
</evidence>
<accession>A0A0R3TYM2</accession>
<dbReference type="WBParaSite" id="HNAJ_0001297101-mRNA-1">
    <property type="protein sequence ID" value="HNAJ_0001297101-mRNA-1"/>
    <property type="gene ID" value="HNAJ_0001297101"/>
</dbReference>
<gene>
    <name evidence="2" type="ORF">HNAJ_LOCUS12945</name>
</gene>
<keyword evidence="3" id="KW-1185">Reference proteome</keyword>
<evidence type="ECO:0000313" key="2">
    <source>
        <dbReference type="EMBL" id="VDO14525.1"/>
    </source>
</evidence>
<sequence length="449" mass="51551">MGIHTSSTPSKFFSNSGGCQLEKKLNFCKYDLDEKDRILTKLSTDVDQRLRSSFSQPNHLNFIHDTQTKIEQRNSKYGEYGSSLKEESDKLDKHSSELNIEEQNALIVNTEIPYRLVKHEQDKTKKAVENFRGSLNHIADQQQTIEILKVDGEYTKRYAMEMDERYKNLVDWMHVIVTSTKPPSSAQEEFDFSNDAVQRLKTEIAFSITKSRENTVLIEELKDEISSKNLQISHLKSVISQLTRSGVRRLDDNFEEPQQEPAAMNAVRIENAALKKRLNTLELQLDEARNRISRFEDNSVGVSVENNNHFADSRQSLSDLLNRSAWRCNDSEEEILEVVRRVLTALANNAEECSRLQIKLSEVVGQLADAERKLECLEGELLALRSKQSQSLTKSVEFLNRTTDLEDSHERLMQFLRQLESRLPVDQSVFVQMSVADRRNFILGFGQGG</sequence>
<protein>
    <submittedName>
        <fullName evidence="2 4">Uncharacterized protein</fullName>
    </submittedName>
</protein>
<keyword evidence="1" id="KW-0175">Coiled coil</keyword>
<dbReference type="STRING" id="102285.A0A0R3TYM2"/>
<name>A0A0R3TYM2_RODNA</name>
<proteinExistence type="predicted"/>
<dbReference type="AlphaFoldDB" id="A0A0R3TYM2"/>
<evidence type="ECO:0000256" key="1">
    <source>
        <dbReference type="SAM" id="Coils"/>
    </source>
</evidence>
<reference evidence="2 3" key="2">
    <citation type="submission" date="2018-11" db="EMBL/GenBank/DDBJ databases">
        <authorList>
            <consortium name="Pathogen Informatics"/>
        </authorList>
    </citation>
    <scope>NUCLEOTIDE SEQUENCE [LARGE SCALE GENOMIC DNA]</scope>
</reference>
<feature type="coiled-coil region" evidence="1">
    <location>
        <begin position="264"/>
        <end position="298"/>
    </location>
</feature>
<evidence type="ECO:0000313" key="4">
    <source>
        <dbReference type="WBParaSite" id="HNAJ_0001297101-mRNA-1"/>
    </source>
</evidence>
<dbReference type="EMBL" id="UZAE01014815">
    <property type="protein sequence ID" value="VDO14525.1"/>
    <property type="molecule type" value="Genomic_DNA"/>
</dbReference>
<feature type="coiled-coil region" evidence="1">
    <location>
        <begin position="353"/>
        <end position="387"/>
    </location>
</feature>
<dbReference type="Proteomes" id="UP000278807">
    <property type="component" value="Unassembled WGS sequence"/>
</dbReference>
<reference evidence="4" key="1">
    <citation type="submission" date="2017-02" db="UniProtKB">
        <authorList>
            <consortium name="WormBaseParasite"/>
        </authorList>
    </citation>
    <scope>IDENTIFICATION</scope>
</reference>
<organism evidence="4">
    <name type="scientific">Rodentolepis nana</name>
    <name type="common">Dwarf tapeworm</name>
    <name type="synonym">Hymenolepis nana</name>
    <dbReference type="NCBI Taxonomy" id="102285"/>
    <lineage>
        <taxon>Eukaryota</taxon>
        <taxon>Metazoa</taxon>
        <taxon>Spiralia</taxon>
        <taxon>Lophotrochozoa</taxon>
        <taxon>Platyhelminthes</taxon>
        <taxon>Cestoda</taxon>
        <taxon>Eucestoda</taxon>
        <taxon>Cyclophyllidea</taxon>
        <taxon>Hymenolepididae</taxon>
        <taxon>Rodentolepis</taxon>
    </lineage>
</organism>